<protein>
    <recommendedName>
        <fullName evidence="1">Enoyl reductase (ER) domain-containing protein</fullName>
    </recommendedName>
</protein>
<comment type="caution">
    <text evidence="2">The sequence shown here is derived from an EMBL/GenBank/DDBJ whole genome shotgun (WGS) entry which is preliminary data.</text>
</comment>
<dbReference type="SMART" id="SM00829">
    <property type="entry name" value="PKS_ER"/>
    <property type="match status" value="1"/>
</dbReference>
<dbReference type="PROSITE" id="PS01162">
    <property type="entry name" value="QOR_ZETA_CRYSTAL"/>
    <property type="match status" value="1"/>
</dbReference>
<sequence>MKAIVYKEFGGPEVLQFSELDTPTPKGNEVLIKIHASTLNAADLDFLKGKIQFTRKPKFQILGSDIAGVIEEIGGNVKEFQRGDEIFLDSSQCGFSAFAEYACVPENALRLKPSSITFEEAATLPQAGILALQSLRDKRQIQPGKKVLINGAGGGVGTFAVQIAKLFGAEVTGVDSPEKLEIVRSIGADHVIDYTKEDFTKNEQRYDMILDVVVSHSISDYKSVLNPSGILRMVGGSMKKVFKAALLGPLISRNKKMTIVVWRPNKKEDLLFLTELLESGKVVPVIDKRYPLSEVAEAFRYLEEGHHKGKIVITMEQNSKT</sequence>
<dbReference type="InterPro" id="IPR013154">
    <property type="entry name" value="ADH-like_N"/>
</dbReference>
<proteinExistence type="predicted"/>
<dbReference type="InterPro" id="IPR002364">
    <property type="entry name" value="Quin_OxRdtase/zeta-crystal_CS"/>
</dbReference>
<dbReference type="PANTHER" id="PTHR44013:SF1">
    <property type="entry name" value="ZINC-TYPE ALCOHOL DEHYDROGENASE-LIKE PROTEIN C16A3.02C"/>
    <property type="match status" value="1"/>
</dbReference>
<dbReference type="SUPFAM" id="SSF50129">
    <property type="entry name" value="GroES-like"/>
    <property type="match status" value="1"/>
</dbReference>
<dbReference type="SUPFAM" id="SSF51735">
    <property type="entry name" value="NAD(P)-binding Rossmann-fold domains"/>
    <property type="match status" value="1"/>
</dbReference>
<dbReference type="CDD" id="cd08267">
    <property type="entry name" value="MDR1"/>
    <property type="match status" value="1"/>
</dbReference>
<dbReference type="Pfam" id="PF08240">
    <property type="entry name" value="ADH_N"/>
    <property type="match status" value="1"/>
</dbReference>
<accession>A0A0F9L2N3</accession>
<dbReference type="GO" id="GO:0008270">
    <property type="term" value="F:zinc ion binding"/>
    <property type="evidence" value="ECO:0007669"/>
    <property type="project" value="InterPro"/>
</dbReference>
<dbReference type="GO" id="GO:0016491">
    <property type="term" value="F:oxidoreductase activity"/>
    <property type="evidence" value="ECO:0007669"/>
    <property type="project" value="InterPro"/>
</dbReference>
<dbReference type="Pfam" id="PF13602">
    <property type="entry name" value="ADH_zinc_N_2"/>
    <property type="match status" value="1"/>
</dbReference>
<dbReference type="InterPro" id="IPR011032">
    <property type="entry name" value="GroES-like_sf"/>
</dbReference>
<organism evidence="2">
    <name type="scientific">marine sediment metagenome</name>
    <dbReference type="NCBI Taxonomy" id="412755"/>
    <lineage>
        <taxon>unclassified sequences</taxon>
        <taxon>metagenomes</taxon>
        <taxon>ecological metagenomes</taxon>
    </lineage>
</organism>
<reference evidence="2" key="1">
    <citation type="journal article" date="2015" name="Nature">
        <title>Complex archaea that bridge the gap between prokaryotes and eukaryotes.</title>
        <authorList>
            <person name="Spang A."/>
            <person name="Saw J.H."/>
            <person name="Jorgensen S.L."/>
            <person name="Zaremba-Niedzwiedzka K."/>
            <person name="Martijn J."/>
            <person name="Lind A.E."/>
            <person name="van Eijk R."/>
            <person name="Schleper C."/>
            <person name="Guy L."/>
            <person name="Ettema T.J."/>
        </authorList>
    </citation>
    <scope>NUCLEOTIDE SEQUENCE</scope>
</reference>
<evidence type="ECO:0000259" key="1">
    <source>
        <dbReference type="SMART" id="SM00829"/>
    </source>
</evidence>
<gene>
    <name evidence="2" type="ORF">LCGC14_1253390</name>
</gene>
<dbReference type="Gene3D" id="3.40.50.720">
    <property type="entry name" value="NAD(P)-binding Rossmann-like Domain"/>
    <property type="match status" value="1"/>
</dbReference>
<dbReference type="PANTHER" id="PTHR44013">
    <property type="entry name" value="ZINC-TYPE ALCOHOL DEHYDROGENASE-LIKE PROTEIN C16A3.02C"/>
    <property type="match status" value="1"/>
</dbReference>
<dbReference type="InterPro" id="IPR020843">
    <property type="entry name" value="ER"/>
</dbReference>
<dbReference type="Gene3D" id="3.90.180.10">
    <property type="entry name" value="Medium-chain alcohol dehydrogenases, catalytic domain"/>
    <property type="match status" value="1"/>
</dbReference>
<name>A0A0F9L2N3_9ZZZZ</name>
<dbReference type="InterPro" id="IPR036291">
    <property type="entry name" value="NAD(P)-bd_dom_sf"/>
</dbReference>
<dbReference type="EMBL" id="LAZR01006889">
    <property type="protein sequence ID" value="KKM88964.1"/>
    <property type="molecule type" value="Genomic_DNA"/>
</dbReference>
<dbReference type="AlphaFoldDB" id="A0A0F9L2N3"/>
<evidence type="ECO:0000313" key="2">
    <source>
        <dbReference type="EMBL" id="KKM88964.1"/>
    </source>
</evidence>
<dbReference type="InterPro" id="IPR052733">
    <property type="entry name" value="Chloroplast_QOR"/>
</dbReference>
<feature type="domain" description="Enoyl reductase (ER)" evidence="1">
    <location>
        <begin position="10"/>
        <end position="313"/>
    </location>
</feature>